<dbReference type="FunFam" id="3.20.20.20:FF:000001">
    <property type="entry name" value="4-hydroxy-3-methylbut-2-en-1-yl diphosphate synthase (flavodoxin)"/>
    <property type="match status" value="1"/>
</dbReference>
<evidence type="ECO:0000313" key="11">
    <source>
        <dbReference type="Proteomes" id="UP000515847"/>
    </source>
</evidence>
<dbReference type="GO" id="GO:0016114">
    <property type="term" value="P:terpenoid biosynthetic process"/>
    <property type="evidence" value="ECO:0007669"/>
    <property type="project" value="InterPro"/>
</dbReference>
<evidence type="ECO:0000313" key="10">
    <source>
        <dbReference type="EMBL" id="QNB45732.1"/>
    </source>
</evidence>
<keyword evidence="2 7" id="KW-0479">Metal-binding</keyword>
<accession>A0A7G6E0X8</accession>
<dbReference type="Gene3D" id="3.30.413.10">
    <property type="entry name" value="Sulfite Reductase Hemoprotein, domain 1"/>
    <property type="match status" value="1"/>
</dbReference>
<dbReference type="GO" id="GO:0005506">
    <property type="term" value="F:iron ion binding"/>
    <property type="evidence" value="ECO:0007669"/>
    <property type="project" value="InterPro"/>
</dbReference>
<evidence type="ECO:0000256" key="4">
    <source>
        <dbReference type="ARBA" id="ARBA00023004"/>
    </source>
</evidence>
<dbReference type="KEGG" id="tfr:BR63_05045"/>
<dbReference type="InterPro" id="IPR058579">
    <property type="entry name" value="IspG_C"/>
</dbReference>
<feature type="domain" description="IspG C-terminal" evidence="9">
    <location>
        <begin position="268"/>
        <end position="355"/>
    </location>
</feature>
<proteinExistence type="inferred from homology"/>
<evidence type="ECO:0000256" key="6">
    <source>
        <dbReference type="ARBA" id="ARBA00023229"/>
    </source>
</evidence>
<dbReference type="InterPro" id="IPR045854">
    <property type="entry name" value="NO2/SO3_Rdtase_4Fe4S_sf"/>
</dbReference>
<dbReference type="SUPFAM" id="SSF56014">
    <property type="entry name" value="Nitrite and sulphite reductase 4Fe-4S domain-like"/>
    <property type="match status" value="1"/>
</dbReference>
<keyword evidence="6 7" id="KW-0414">Isoprene biosynthesis</keyword>
<evidence type="ECO:0000256" key="2">
    <source>
        <dbReference type="ARBA" id="ARBA00022723"/>
    </source>
</evidence>
<protein>
    <recommendedName>
        <fullName evidence="7">4-hydroxy-3-methylbut-2-en-1-yl diphosphate synthase (flavodoxin)</fullName>
        <ecNumber evidence="7">1.17.7.3</ecNumber>
    </recommendedName>
    <alternativeName>
        <fullName evidence="7">1-hydroxy-2-methyl-2-(E)-butenyl 4-diphosphate synthase</fullName>
    </alternativeName>
</protein>
<feature type="binding site" evidence="7">
    <location>
        <position position="275"/>
    </location>
    <ligand>
        <name>[4Fe-4S] cluster</name>
        <dbReference type="ChEBI" id="CHEBI:49883"/>
    </ligand>
</feature>
<feature type="domain" description="IspG TIM-barrel" evidence="8">
    <location>
        <begin position="14"/>
        <end position="253"/>
    </location>
</feature>
<comment type="similarity">
    <text evidence="7">Belongs to the IspG family.</text>
</comment>
<dbReference type="HAMAP" id="MF_00159">
    <property type="entry name" value="IspG"/>
    <property type="match status" value="1"/>
</dbReference>
<dbReference type="InterPro" id="IPR004588">
    <property type="entry name" value="IspG_bac-typ"/>
</dbReference>
<dbReference type="GO" id="GO:0046429">
    <property type="term" value="F:4-hydroxy-3-methylbut-2-en-1-yl diphosphate synthase activity (ferredoxin)"/>
    <property type="evidence" value="ECO:0007669"/>
    <property type="project" value="UniProtKB-UniRule"/>
</dbReference>
<feature type="binding site" evidence="7">
    <location>
        <position position="272"/>
    </location>
    <ligand>
        <name>[4Fe-4S] cluster</name>
        <dbReference type="ChEBI" id="CHEBI:49883"/>
    </ligand>
</feature>
<reference evidence="10 11" key="1">
    <citation type="journal article" date="2019" name="Front. Microbiol.">
        <title>Thermoanaerosceptrum fracticalcis gen. nov. sp. nov., a Novel Fumarate-Fermenting Microorganism From a Deep Fractured Carbonate Aquifer of the US Great Basin.</title>
        <authorList>
            <person name="Hamilton-Brehm S.D."/>
            <person name="Stewart L.E."/>
            <person name="Zavarin M."/>
            <person name="Caldwell M."/>
            <person name="Lawson P.A."/>
            <person name="Onstott T.C."/>
            <person name="Grzymski J."/>
            <person name="Neveux I."/>
            <person name="Lollar B.S."/>
            <person name="Russell C.E."/>
            <person name="Moser D.P."/>
        </authorList>
    </citation>
    <scope>NUCLEOTIDE SEQUENCE [LARGE SCALE GENOMIC DNA]</scope>
    <source>
        <strain evidence="10 11">DRI-13</strain>
    </source>
</reference>
<dbReference type="PIRSF" id="PIRSF004640">
    <property type="entry name" value="IspG"/>
    <property type="match status" value="1"/>
</dbReference>
<evidence type="ECO:0000259" key="9">
    <source>
        <dbReference type="Pfam" id="PF26540"/>
    </source>
</evidence>
<dbReference type="PANTHER" id="PTHR30454">
    <property type="entry name" value="4-HYDROXY-3-METHYLBUT-2-EN-1-YL DIPHOSPHATE SYNTHASE"/>
    <property type="match status" value="1"/>
</dbReference>
<dbReference type="InterPro" id="IPR058578">
    <property type="entry name" value="IspG_TIM"/>
</dbReference>
<dbReference type="GO" id="GO:0019288">
    <property type="term" value="P:isopentenyl diphosphate biosynthetic process, methylerythritol 4-phosphate pathway"/>
    <property type="evidence" value="ECO:0007669"/>
    <property type="project" value="UniProtKB-UniRule"/>
</dbReference>
<keyword evidence="11" id="KW-1185">Reference proteome</keyword>
<dbReference type="EC" id="1.17.7.3" evidence="7"/>
<dbReference type="NCBIfam" id="TIGR00612">
    <property type="entry name" value="ispG_gcpE"/>
    <property type="match status" value="1"/>
</dbReference>
<dbReference type="Gene3D" id="3.20.20.20">
    <property type="entry name" value="Dihydropteroate synthase-like"/>
    <property type="match status" value="1"/>
</dbReference>
<dbReference type="InterPro" id="IPR011005">
    <property type="entry name" value="Dihydropteroate_synth-like_sf"/>
</dbReference>
<dbReference type="GO" id="GO:0051539">
    <property type="term" value="F:4 iron, 4 sulfur cluster binding"/>
    <property type="evidence" value="ECO:0007669"/>
    <property type="project" value="UniProtKB-UniRule"/>
</dbReference>
<dbReference type="EMBL" id="CP045798">
    <property type="protein sequence ID" value="QNB45732.1"/>
    <property type="molecule type" value="Genomic_DNA"/>
</dbReference>
<comment type="cofactor">
    <cofactor evidence="7">
        <name>[4Fe-4S] cluster</name>
        <dbReference type="ChEBI" id="CHEBI:49883"/>
    </cofactor>
    <text evidence="7">Binds 1 [4Fe-4S] cluster.</text>
</comment>
<dbReference type="RefSeq" id="WP_081907974.1">
    <property type="nucleotide sequence ID" value="NZ_CP045798.1"/>
</dbReference>
<evidence type="ECO:0000256" key="7">
    <source>
        <dbReference type="HAMAP-Rule" id="MF_00159"/>
    </source>
</evidence>
<dbReference type="Pfam" id="PF04551">
    <property type="entry name" value="GcpE"/>
    <property type="match status" value="1"/>
</dbReference>
<comment type="catalytic activity">
    <reaction evidence="7">
        <text>(2E)-4-hydroxy-3-methylbut-2-enyl diphosphate + oxidized [flavodoxin] + H2O + 2 H(+) = 2-C-methyl-D-erythritol 2,4-cyclic diphosphate + reduced [flavodoxin]</text>
        <dbReference type="Rhea" id="RHEA:43604"/>
        <dbReference type="Rhea" id="RHEA-COMP:10622"/>
        <dbReference type="Rhea" id="RHEA-COMP:10623"/>
        <dbReference type="ChEBI" id="CHEBI:15377"/>
        <dbReference type="ChEBI" id="CHEBI:15378"/>
        <dbReference type="ChEBI" id="CHEBI:57618"/>
        <dbReference type="ChEBI" id="CHEBI:58210"/>
        <dbReference type="ChEBI" id="CHEBI:58483"/>
        <dbReference type="ChEBI" id="CHEBI:128753"/>
        <dbReference type="EC" id="1.17.7.3"/>
    </reaction>
</comment>
<comment type="function">
    <text evidence="7">Converts 2C-methyl-D-erythritol 2,4-cyclodiphosphate (ME-2,4cPP) into 1-hydroxy-2-methyl-2-(E)-butenyl 4-diphosphate.</text>
</comment>
<feature type="binding site" evidence="7">
    <location>
        <position position="314"/>
    </location>
    <ligand>
        <name>[4Fe-4S] cluster</name>
        <dbReference type="ChEBI" id="CHEBI:49883"/>
    </ligand>
</feature>
<organism evidence="10 11">
    <name type="scientific">Thermanaerosceptrum fracticalcis</name>
    <dbReference type="NCBI Taxonomy" id="1712410"/>
    <lineage>
        <taxon>Bacteria</taxon>
        <taxon>Bacillati</taxon>
        <taxon>Bacillota</taxon>
        <taxon>Clostridia</taxon>
        <taxon>Eubacteriales</taxon>
        <taxon>Peptococcaceae</taxon>
        <taxon>Thermanaerosceptrum</taxon>
    </lineage>
</organism>
<feature type="binding site" evidence="7">
    <location>
        <position position="307"/>
    </location>
    <ligand>
        <name>[4Fe-4S] cluster</name>
        <dbReference type="ChEBI" id="CHEBI:49883"/>
    </ligand>
</feature>
<evidence type="ECO:0000256" key="5">
    <source>
        <dbReference type="ARBA" id="ARBA00023014"/>
    </source>
</evidence>
<comment type="pathway">
    <text evidence="7">Isoprenoid biosynthesis; isopentenyl diphosphate biosynthesis via DXP pathway; isopentenyl diphosphate from 1-deoxy-D-xylulose 5-phosphate: step 5/6.</text>
</comment>
<keyword evidence="1 7" id="KW-0004">4Fe-4S</keyword>
<dbReference type="Pfam" id="PF26540">
    <property type="entry name" value="GcpE_C"/>
    <property type="match status" value="1"/>
</dbReference>
<dbReference type="Proteomes" id="UP000515847">
    <property type="component" value="Chromosome"/>
</dbReference>
<gene>
    <name evidence="7 10" type="primary">ispG</name>
    <name evidence="10" type="synonym">gcpE</name>
    <name evidence="10" type="ORF">BR63_05045</name>
</gene>
<dbReference type="NCBIfam" id="NF001540">
    <property type="entry name" value="PRK00366.1"/>
    <property type="match status" value="1"/>
</dbReference>
<dbReference type="InterPro" id="IPR016425">
    <property type="entry name" value="IspG_bac"/>
</dbReference>
<dbReference type="GO" id="GO:0141197">
    <property type="term" value="F:4-hydroxy-3-methylbut-2-enyl-diphosphate synthase activity (flavodoxin)"/>
    <property type="evidence" value="ECO:0007669"/>
    <property type="project" value="UniProtKB-EC"/>
</dbReference>
<dbReference type="UniPathway" id="UPA00056">
    <property type="reaction ID" value="UER00096"/>
</dbReference>
<dbReference type="AlphaFoldDB" id="A0A7G6E0X8"/>
<keyword evidence="4 7" id="KW-0408">Iron</keyword>
<evidence type="ECO:0000256" key="1">
    <source>
        <dbReference type="ARBA" id="ARBA00022485"/>
    </source>
</evidence>
<keyword evidence="5 7" id="KW-0411">Iron-sulfur</keyword>
<dbReference type="PANTHER" id="PTHR30454:SF0">
    <property type="entry name" value="4-HYDROXY-3-METHYLBUT-2-EN-1-YL DIPHOSPHATE SYNTHASE (FERREDOXIN), CHLOROPLASTIC"/>
    <property type="match status" value="1"/>
</dbReference>
<evidence type="ECO:0000259" key="8">
    <source>
        <dbReference type="Pfam" id="PF04551"/>
    </source>
</evidence>
<evidence type="ECO:0000256" key="3">
    <source>
        <dbReference type="ARBA" id="ARBA00023002"/>
    </source>
</evidence>
<keyword evidence="3 7" id="KW-0560">Oxidoreductase</keyword>
<name>A0A7G6E0X8_THEFR</name>
<dbReference type="OrthoDB" id="9803214at2"/>
<sequence length="367" mass="39565">MEETKTELIKRRKTKNFKIGPVGIGHEFPVSIQSMTNTDTRDIDATLKQIRKLAEEGCEIIRVAVPDQEAAEALSSIVGSSPLPVVADIHFDYKLALTAIKNGVQGLRINPGNIGAQWKVREVVKAALDKKTPIRIGVNSGSLEKSILDKYGGVTPEAMVESALKHVDILEKQGFSLIKVSLKASLVPLMIEAYRLFAQKTDYPLHLGVTEAGLVNQGTIKSAVGIGTLLAEGIGDTIRVSLTGDPLPEIKVAREILKTLGLRKQGVEIISCPTCGRCRIDLAKIAAQVEERTRDLPMPLKIAVMGCAVNGPGEAREADLGIAGGDGEGIIFVKGVVKRKVPEDMLVQALWEEIAEISEKGEKEDVL</sequence>
<dbReference type="SUPFAM" id="SSF51717">
    <property type="entry name" value="Dihydropteroate synthetase-like"/>
    <property type="match status" value="1"/>
</dbReference>